<accession>A0AAD4MVP6</accession>
<dbReference type="AlphaFoldDB" id="A0AAD4MVP6"/>
<organism evidence="1 2">
    <name type="scientific">Ditylenchus destructor</name>
    <dbReference type="NCBI Taxonomy" id="166010"/>
    <lineage>
        <taxon>Eukaryota</taxon>
        <taxon>Metazoa</taxon>
        <taxon>Ecdysozoa</taxon>
        <taxon>Nematoda</taxon>
        <taxon>Chromadorea</taxon>
        <taxon>Rhabditida</taxon>
        <taxon>Tylenchina</taxon>
        <taxon>Tylenchomorpha</taxon>
        <taxon>Sphaerularioidea</taxon>
        <taxon>Anguinidae</taxon>
        <taxon>Anguininae</taxon>
        <taxon>Ditylenchus</taxon>
    </lineage>
</organism>
<comment type="caution">
    <text evidence="1">The sequence shown here is derived from an EMBL/GenBank/DDBJ whole genome shotgun (WGS) entry which is preliminary data.</text>
</comment>
<gene>
    <name evidence="1" type="ORF">DdX_12171</name>
</gene>
<dbReference type="EMBL" id="JAKKPZ010000038">
    <property type="protein sequence ID" value="KAI1707939.1"/>
    <property type="molecule type" value="Genomic_DNA"/>
</dbReference>
<evidence type="ECO:0000313" key="2">
    <source>
        <dbReference type="Proteomes" id="UP001201812"/>
    </source>
</evidence>
<sequence length="195" mass="22422">MLKEVSSTATAIAFLSDSLTSIDQWNEELAETIDTLNNFLKQRASIDCVPKECQLLKRHLTWREQIVSRLDLLLTDIIVEFQHYILGAKLDPLKKYLNIILAQADEKYSHKFSASFVEDLQILHDHITDLLDYYISAIDELRPKLLGGNTKKSDSVMIKLRKFIDTYECGKCVGRLKEDLKIDYIGNEDTAKEPQ</sequence>
<proteinExistence type="predicted"/>
<evidence type="ECO:0000313" key="1">
    <source>
        <dbReference type="EMBL" id="KAI1707939.1"/>
    </source>
</evidence>
<protein>
    <submittedName>
        <fullName evidence="1">Uncharacterized protein</fullName>
    </submittedName>
</protein>
<name>A0AAD4MVP6_9BILA</name>
<reference evidence="1" key="1">
    <citation type="submission" date="2022-01" db="EMBL/GenBank/DDBJ databases">
        <title>Genome Sequence Resource for Two Populations of Ditylenchus destructor, the Migratory Endoparasitic Phytonematode.</title>
        <authorList>
            <person name="Zhang H."/>
            <person name="Lin R."/>
            <person name="Xie B."/>
        </authorList>
    </citation>
    <scope>NUCLEOTIDE SEQUENCE</scope>
    <source>
        <strain evidence="1">BazhouSP</strain>
    </source>
</reference>
<keyword evidence="2" id="KW-1185">Reference proteome</keyword>
<dbReference type="Proteomes" id="UP001201812">
    <property type="component" value="Unassembled WGS sequence"/>
</dbReference>